<feature type="compositionally biased region" description="Polar residues" evidence="1">
    <location>
        <begin position="1"/>
        <end position="12"/>
    </location>
</feature>
<evidence type="ECO:0000313" key="2">
    <source>
        <dbReference type="EMBL" id="JAE02904.1"/>
    </source>
</evidence>
<proteinExistence type="predicted"/>
<reference evidence="2" key="1">
    <citation type="submission" date="2014-09" db="EMBL/GenBank/DDBJ databases">
        <authorList>
            <person name="Magalhaes I.L.F."/>
            <person name="Oliveira U."/>
            <person name="Santos F.R."/>
            <person name="Vidigal T.H.D.A."/>
            <person name="Brescovit A.D."/>
            <person name="Santos A.J."/>
        </authorList>
    </citation>
    <scope>NUCLEOTIDE SEQUENCE</scope>
    <source>
        <tissue evidence="2">Shoot tissue taken approximately 20 cm above the soil surface</tissue>
    </source>
</reference>
<accession>A0A0A9EV70</accession>
<dbReference type="EMBL" id="GBRH01194992">
    <property type="protein sequence ID" value="JAE02904.1"/>
    <property type="molecule type" value="Transcribed_RNA"/>
</dbReference>
<name>A0A0A9EV70_ARUDO</name>
<organism evidence="2">
    <name type="scientific">Arundo donax</name>
    <name type="common">Giant reed</name>
    <name type="synonym">Donax arundinaceus</name>
    <dbReference type="NCBI Taxonomy" id="35708"/>
    <lineage>
        <taxon>Eukaryota</taxon>
        <taxon>Viridiplantae</taxon>
        <taxon>Streptophyta</taxon>
        <taxon>Embryophyta</taxon>
        <taxon>Tracheophyta</taxon>
        <taxon>Spermatophyta</taxon>
        <taxon>Magnoliopsida</taxon>
        <taxon>Liliopsida</taxon>
        <taxon>Poales</taxon>
        <taxon>Poaceae</taxon>
        <taxon>PACMAD clade</taxon>
        <taxon>Arundinoideae</taxon>
        <taxon>Arundineae</taxon>
        <taxon>Arundo</taxon>
    </lineage>
</organism>
<reference evidence="2" key="2">
    <citation type="journal article" date="2015" name="Data Brief">
        <title>Shoot transcriptome of the giant reed, Arundo donax.</title>
        <authorList>
            <person name="Barrero R.A."/>
            <person name="Guerrero F.D."/>
            <person name="Moolhuijzen P."/>
            <person name="Goolsby J.A."/>
            <person name="Tidwell J."/>
            <person name="Bellgard S.E."/>
            <person name="Bellgard M.I."/>
        </authorList>
    </citation>
    <scope>NUCLEOTIDE SEQUENCE</scope>
    <source>
        <tissue evidence="2">Shoot tissue taken approximately 20 cm above the soil surface</tissue>
    </source>
</reference>
<feature type="compositionally biased region" description="Polar residues" evidence="1">
    <location>
        <begin position="18"/>
        <end position="27"/>
    </location>
</feature>
<dbReference type="AlphaFoldDB" id="A0A0A9EV70"/>
<sequence length="81" mass="8928">MPVPSPSANAGTQRRAAQGTTRPSSKGFSIFFYHFTPGRKPNHQLNRTNRRRGTGGWPRAHAPGGRSRRRGCACRRRGGGR</sequence>
<evidence type="ECO:0000256" key="1">
    <source>
        <dbReference type="SAM" id="MobiDB-lite"/>
    </source>
</evidence>
<protein>
    <submittedName>
        <fullName evidence="2">Uncharacterized protein</fullName>
    </submittedName>
</protein>
<feature type="compositionally biased region" description="Basic residues" evidence="1">
    <location>
        <begin position="66"/>
        <end position="81"/>
    </location>
</feature>
<feature type="region of interest" description="Disordered" evidence="1">
    <location>
        <begin position="1"/>
        <end position="81"/>
    </location>
</feature>